<name>A0AA90KIU6_9ACTN</name>
<organism evidence="6">
    <name type="scientific">Streptantibioticus silvisoli</name>
    <dbReference type="NCBI Taxonomy" id="2705255"/>
    <lineage>
        <taxon>Bacteria</taxon>
        <taxon>Bacillati</taxon>
        <taxon>Actinomycetota</taxon>
        <taxon>Actinomycetes</taxon>
        <taxon>Kitasatosporales</taxon>
        <taxon>Streptomycetaceae</taxon>
        <taxon>Streptantibioticus</taxon>
    </lineage>
</organism>
<evidence type="ECO:0000256" key="2">
    <source>
        <dbReference type="ARBA" id="ARBA00007832"/>
    </source>
</evidence>
<proteinExistence type="inferred from homology"/>
<dbReference type="Gene3D" id="1.10.510.40">
    <property type="match status" value="1"/>
</dbReference>
<dbReference type="Gene3D" id="6.10.250.3370">
    <property type="match status" value="1"/>
</dbReference>
<feature type="domain" description="Aerobactin siderophore biosynthesis IucA/IucC-like C-terminal" evidence="5">
    <location>
        <begin position="521"/>
        <end position="680"/>
    </location>
</feature>
<dbReference type="InterPro" id="IPR022770">
    <property type="entry name" value="IucA/IucC-like_C"/>
</dbReference>
<dbReference type="InterPro" id="IPR007310">
    <property type="entry name" value="Aerobactin_biosyn_IucA/IucC_N"/>
</dbReference>
<evidence type="ECO:0000259" key="4">
    <source>
        <dbReference type="Pfam" id="PF04183"/>
    </source>
</evidence>
<dbReference type="RefSeq" id="WP_271313713.1">
    <property type="nucleotide sequence ID" value="NZ_JABXJJ020000040.1"/>
</dbReference>
<feature type="domain" description="Aerobactin siderophore biosynthesis IucA/IucC N-terminal" evidence="4">
    <location>
        <begin position="259"/>
        <end position="488"/>
    </location>
</feature>
<dbReference type="GO" id="GO:0016881">
    <property type="term" value="F:acid-amino acid ligase activity"/>
    <property type="evidence" value="ECO:0007669"/>
    <property type="project" value="UniProtKB-ARBA"/>
</dbReference>
<accession>A0AA90KIU6</accession>
<comment type="caution">
    <text evidence="6">The sequence shown here is derived from an EMBL/GenBank/DDBJ whole genome shotgun (WGS) entry which is preliminary data.</text>
</comment>
<sequence length="702" mass="73069">MTTPDTLAASPAVPQPRSSPAPTGDTGAGRVPGDIGASRAADATSLPTSPARAVGRPRATADAMRGAAAGTGNGLSAVVPTGGASGALSAAYTTADAIGTENLLRCWVRETGAVPGADGVLRLALTATGCVLRVPVRYWSPAGTHRFGPPLIDGPPVAADSPVTDSSPVAAAPGAAPAPDAEPPRATGSAPAPDAAPPRAPVDAVTLAALLAREAGAAGGAVADRTDLVARVADSVRRTALFVADRRARPAAPPGTPPFLAAEQALVLGHPAHPSPKSRVGLSDAETSAYSPETRGAFQVHWWAVDRSVLAMDSGWREGGRPVPADVLTARLAGPGLRLPEGTAALPVHPWQARELGERPRVRALLNAGLLRDLGPLGEAWRPTSSVRTLYRAGADTMLKLSLALRITNSRRENLRKELLRGAEVNRLLRGPVGRRWRAGCPGFDIVRDPAWIAVDGPSGEPVTGLDVVLRHVPFGPRDAVVCLAGLTAAGPHGEWRSGLAELTLRLAERTGRPVGAVGTEWFLRYLDAVVRPILRLDGQAGIALEAHQQNTLVALDPLGWPRGGWFRDNQGYYFRASRRAALDRALPGIGTASETFVDDAVADERFAYYLGINNVLGLIGAFGAQRLADERVLLAAFRRFLAREAGVPDPSGLPGTLLDSPTLRCKANLLTRLNGLDELVGPVDTQSVYVTLTNPLAAPAA</sequence>
<dbReference type="InterPro" id="IPR037455">
    <property type="entry name" value="LucA/IucC-like"/>
</dbReference>
<gene>
    <name evidence="6" type="ORF">POF50_027500</name>
</gene>
<dbReference type="PANTHER" id="PTHR34384:SF5">
    <property type="entry name" value="L-2,3-DIAMINOPROPANOATE--CITRATE LIGASE"/>
    <property type="match status" value="1"/>
</dbReference>
<dbReference type="PANTHER" id="PTHR34384">
    <property type="entry name" value="L-2,3-DIAMINOPROPANOATE--CITRATE LIGASE"/>
    <property type="match status" value="1"/>
</dbReference>
<comment type="similarity">
    <text evidence="2">Belongs to the IucA/IucC family.</text>
</comment>
<dbReference type="Pfam" id="PF06276">
    <property type="entry name" value="FhuF"/>
    <property type="match status" value="1"/>
</dbReference>
<dbReference type="GO" id="GO:0019290">
    <property type="term" value="P:siderophore biosynthetic process"/>
    <property type="evidence" value="ECO:0007669"/>
    <property type="project" value="InterPro"/>
</dbReference>
<feature type="region of interest" description="Disordered" evidence="3">
    <location>
        <begin position="1"/>
        <end position="58"/>
    </location>
</feature>
<evidence type="ECO:0000256" key="3">
    <source>
        <dbReference type="SAM" id="MobiDB-lite"/>
    </source>
</evidence>
<feature type="compositionally biased region" description="Low complexity" evidence="3">
    <location>
        <begin position="168"/>
        <end position="193"/>
    </location>
</feature>
<evidence type="ECO:0000256" key="1">
    <source>
        <dbReference type="ARBA" id="ARBA00004924"/>
    </source>
</evidence>
<reference evidence="6" key="1">
    <citation type="submission" date="2023-05" db="EMBL/GenBank/DDBJ databases">
        <title>Streptantibioticus silvisoli sp. nov., acidotolerant actinomycetes 1 from pine litter.</title>
        <authorList>
            <person name="Swiecimska M."/>
            <person name="Golinska P."/>
            <person name="Sangal V."/>
            <person name="Wachnowicz B."/>
            <person name="Goodfellow M."/>
        </authorList>
    </citation>
    <scope>NUCLEOTIDE SEQUENCE</scope>
    <source>
        <strain evidence="6">SL13</strain>
    </source>
</reference>
<dbReference type="EMBL" id="JABXJJ020000040">
    <property type="protein sequence ID" value="MDI5973049.1"/>
    <property type="molecule type" value="Genomic_DNA"/>
</dbReference>
<dbReference type="AlphaFoldDB" id="A0AA90KIU6"/>
<feature type="region of interest" description="Disordered" evidence="3">
    <location>
        <begin position="153"/>
        <end position="199"/>
    </location>
</feature>
<evidence type="ECO:0000313" key="6">
    <source>
        <dbReference type="EMBL" id="MDI5973049.1"/>
    </source>
</evidence>
<evidence type="ECO:0000259" key="5">
    <source>
        <dbReference type="Pfam" id="PF06276"/>
    </source>
</evidence>
<comment type="pathway">
    <text evidence="1">Siderophore biosynthesis.</text>
</comment>
<protein>
    <submittedName>
        <fullName evidence="6">IucA/IucC family protein</fullName>
    </submittedName>
</protein>
<dbReference type="Pfam" id="PF04183">
    <property type="entry name" value="IucA_IucC"/>
    <property type="match status" value="1"/>
</dbReference>